<evidence type="ECO:0000256" key="8">
    <source>
        <dbReference type="ARBA" id="ARBA00023163"/>
    </source>
</evidence>
<dbReference type="AlphaFoldDB" id="A0A7G3ZMN4"/>
<keyword evidence="5 10" id="KW-0156">Chromatin regulator</keyword>
<name>A0A7G3ZMN4_9SACH</name>
<comment type="subunit">
    <text evidence="10 11">Component of the 1.8 MDa SAGA transcription coactivator-HAT complex. SAGA is built of 5 distinct domains with specialized functions. Within the SAGA complex, SUS1, SGF11, SGF73 and UBP8 form an additional subcomplex of SAGA called the DUB module (deubiquitination module). Interacts directly with SGF73, SUS1 and UBP8.</text>
</comment>
<evidence type="ECO:0000256" key="6">
    <source>
        <dbReference type="ARBA" id="ARBA00023015"/>
    </source>
</evidence>
<dbReference type="GO" id="GO:0008270">
    <property type="term" value="F:zinc ion binding"/>
    <property type="evidence" value="ECO:0007669"/>
    <property type="project" value="UniProtKB-UniRule"/>
</dbReference>
<evidence type="ECO:0000256" key="3">
    <source>
        <dbReference type="ARBA" id="ARBA00022771"/>
    </source>
</evidence>
<feature type="domain" description="Yeast SAGA-associated factor 11 N-terminal" evidence="12">
    <location>
        <begin position="6"/>
        <end position="41"/>
    </location>
</feature>
<evidence type="ECO:0000259" key="12">
    <source>
        <dbReference type="Pfam" id="PF18519"/>
    </source>
</evidence>
<keyword evidence="3 10" id="KW-0863">Zinc-finger</keyword>
<dbReference type="Gene3D" id="1.10.287.210">
    <property type="match status" value="1"/>
</dbReference>
<dbReference type="Pfam" id="PF18519">
    <property type="entry name" value="Sgf11_N"/>
    <property type="match status" value="1"/>
</dbReference>
<dbReference type="Gene3D" id="3.30.160.60">
    <property type="entry name" value="Classic Zinc Finger"/>
    <property type="match status" value="1"/>
</dbReference>
<keyword evidence="6 10" id="KW-0805">Transcription regulation</keyword>
<evidence type="ECO:0000256" key="2">
    <source>
        <dbReference type="ARBA" id="ARBA00022723"/>
    </source>
</evidence>
<dbReference type="EMBL" id="CP059253">
    <property type="protein sequence ID" value="QLL34770.1"/>
    <property type="molecule type" value="Genomic_DNA"/>
</dbReference>
<comment type="subcellular location">
    <subcellularLocation>
        <location evidence="1 10 11">Nucleus</location>
    </subcellularLocation>
</comment>
<comment type="domain">
    <text evidence="10">The C-terminal SGF11-type zinc-finger domain together with the C-terminal catalytic domain of UBP8 forms the 'catalytic lobe' of the SAGA deubiquitination module.</text>
</comment>
<dbReference type="HAMAP" id="MF_03047">
    <property type="entry name" value="Sgf11"/>
    <property type="match status" value="1"/>
</dbReference>
<dbReference type="GO" id="GO:0003713">
    <property type="term" value="F:transcription coactivator activity"/>
    <property type="evidence" value="ECO:0007669"/>
    <property type="project" value="UniProtKB-UniRule"/>
</dbReference>
<accession>A0A7G3ZMN4</accession>
<keyword evidence="7 10" id="KW-0010">Activator</keyword>
<comment type="function">
    <text evidence="10 11">Functions as component of the transcription regulatory histone acetylation (HAT) complex SAGA. At the promoters, SAGA is required for recruitment of the basal transcription machinery. It influences RNA polymerase II transcriptional activity through different activities such as TBP interaction and promoter selectivity, interaction with transcription activators, and chromatin modification through histone acetylation and deubiquitination. SAGA acetylates nucleosomal histone H3 to some extent (to form H3K9ac, H3K14ac, H3K18ac and H3K23ac). SAGA interacts with DNA via upstream activating sequences (UASs). Involved in transcriptional regulation of a subset of SAGA-regulated genes. Within the SAGA complex, participates in a subcomplex, that specifically deubiquitinates histones H2B.</text>
</comment>
<evidence type="ECO:0000256" key="11">
    <source>
        <dbReference type="RuleBase" id="RU261113"/>
    </source>
</evidence>
<dbReference type="FunFam" id="3.30.160.60:FF:000118">
    <property type="entry name" value="Ataxin-7-like protein 3"/>
    <property type="match status" value="1"/>
</dbReference>
<evidence type="ECO:0000256" key="10">
    <source>
        <dbReference type="HAMAP-Rule" id="MF_03047"/>
    </source>
</evidence>
<comment type="similarity">
    <text evidence="10 11">Belongs to the SGF11 family.</text>
</comment>
<sequence>MPELMESMSNGIFHNLITTLIQDLVARETSKEQLLRARYPDLKPYHYSTDHQLDIHGKPKQQESSHYLHCDNCGRDVSANRFAAHLQRCLGRGSRR</sequence>
<dbReference type="InterPro" id="IPR041216">
    <property type="entry name" value="Sgf11_N"/>
</dbReference>
<feature type="zinc finger region" description="SGF11-type" evidence="10">
    <location>
        <begin position="68"/>
        <end position="89"/>
    </location>
</feature>
<reference evidence="13 14" key="1">
    <citation type="submission" date="2020-06" db="EMBL/GenBank/DDBJ databases">
        <title>The yeast mating-type switching endonuclease HO is a domesticated member of an unorthodox homing genetic element family.</title>
        <authorList>
            <person name="Coughlan A.Y."/>
            <person name="Lombardi L."/>
            <person name="Braun-Galleani S."/>
            <person name="Martos A.R."/>
            <person name="Galeote V."/>
            <person name="Bigey F."/>
            <person name="Dequin S."/>
            <person name="Byrne K.P."/>
            <person name="Wolfe K.H."/>
        </authorList>
    </citation>
    <scope>NUCLEOTIDE SEQUENCE [LARGE SCALE GENOMIC DNA]</scope>
    <source>
        <strain evidence="13 14">CBS764</strain>
    </source>
</reference>
<keyword evidence="9 10" id="KW-0539">Nucleus</keyword>
<dbReference type="InterPro" id="IPR013246">
    <property type="entry name" value="SAGA_su_Sgf11"/>
</dbReference>
<proteinExistence type="inferred from homology"/>
<organism evidence="13 14">
    <name type="scientific">Torulaspora globosa</name>
    <dbReference type="NCBI Taxonomy" id="48254"/>
    <lineage>
        <taxon>Eukaryota</taxon>
        <taxon>Fungi</taxon>
        <taxon>Dikarya</taxon>
        <taxon>Ascomycota</taxon>
        <taxon>Saccharomycotina</taxon>
        <taxon>Saccharomycetes</taxon>
        <taxon>Saccharomycetales</taxon>
        <taxon>Saccharomycetaceae</taxon>
        <taxon>Torulaspora</taxon>
    </lineage>
</organism>
<dbReference type="GO" id="GO:0071819">
    <property type="term" value="C:DUBm complex"/>
    <property type="evidence" value="ECO:0007669"/>
    <property type="project" value="UniProtKB-UniRule"/>
</dbReference>
<keyword evidence="14" id="KW-1185">Reference proteome</keyword>
<evidence type="ECO:0000313" key="14">
    <source>
        <dbReference type="Proteomes" id="UP000515788"/>
    </source>
</evidence>
<evidence type="ECO:0000256" key="5">
    <source>
        <dbReference type="ARBA" id="ARBA00022853"/>
    </source>
</evidence>
<gene>
    <name evidence="10" type="primary">SGF11</name>
    <name evidence="13" type="ORF">HG536_0H01450</name>
</gene>
<comment type="domain">
    <text evidence="10">The long N-terminal helix forms part of the 'assembly lobe' of the SAGA deubiquitination module.</text>
</comment>
<evidence type="ECO:0000256" key="4">
    <source>
        <dbReference type="ARBA" id="ARBA00022833"/>
    </source>
</evidence>
<keyword evidence="2 10" id="KW-0479">Metal-binding</keyword>
<keyword evidence="4 10" id="KW-0862">Zinc</keyword>
<evidence type="ECO:0000256" key="9">
    <source>
        <dbReference type="ARBA" id="ARBA00023242"/>
    </source>
</evidence>
<dbReference type="Pfam" id="PF08209">
    <property type="entry name" value="Sgf11"/>
    <property type="match status" value="1"/>
</dbReference>
<keyword evidence="8 10" id="KW-0804">Transcription</keyword>
<evidence type="ECO:0000313" key="13">
    <source>
        <dbReference type="EMBL" id="QLL34770.1"/>
    </source>
</evidence>
<dbReference type="GO" id="GO:0006325">
    <property type="term" value="P:chromatin organization"/>
    <property type="evidence" value="ECO:0007669"/>
    <property type="project" value="UniProtKB-KW"/>
</dbReference>
<dbReference type="OrthoDB" id="21557at2759"/>
<evidence type="ECO:0000256" key="7">
    <source>
        <dbReference type="ARBA" id="ARBA00023159"/>
    </source>
</evidence>
<evidence type="ECO:0000256" key="1">
    <source>
        <dbReference type="ARBA" id="ARBA00004123"/>
    </source>
</evidence>
<protein>
    <recommendedName>
        <fullName evidence="10 11">SAGA-associated factor 11</fullName>
    </recommendedName>
</protein>
<dbReference type="Proteomes" id="UP000515788">
    <property type="component" value="Chromosome 8"/>
</dbReference>
<dbReference type="GO" id="GO:0000124">
    <property type="term" value="C:SAGA complex"/>
    <property type="evidence" value="ECO:0007669"/>
    <property type="project" value="UniProtKB-UniRule"/>
</dbReference>